<dbReference type="AlphaFoldDB" id="A0A6J2U720"/>
<sequence>MDSTSCRVLLLLIFVLPAITAVGTQVVSYDNTRMLELIKQTEAVEDQLSLAAATWGKLRSDYPRDVPKIENFATTLAHVVCQSSKNITMQQLLQGYLLRENIRLHLATLNTTALFKEALQASDHEQGKWQTQIAKESEKLHCLFKPKQLRELVNTLVRRLYQLERGRQFAAYLYQLYMPGNRDSYELMVHAELLLFERYESAGLRPATYREYMAQLWEVIKREAFYASLPQKLKDRLIDVAISTLND</sequence>
<organism evidence="2 3">
    <name type="scientific">Drosophila lebanonensis</name>
    <name type="common">Fruit fly</name>
    <name type="synonym">Scaptodrosophila lebanonensis</name>
    <dbReference type="NCBI Taxonomy" id="7225"/>
    <lineage>
        <taxon>Eukaryota</taxon>
        <taxon>Metazoa</taxon>
        <taxon>Ecdysozoa</taxon>
        <taxon>Arthropoda</taxon>
        <taxon>Hexapoda</taxon>
        <taxon>Insecta</taxon>
        <taxon>Pterygota</taxon>
        <taxon>Neoptera</taxon>
        <taxon>Endopterygota</taxon>
        <taxon>Diptera</taxon>
        <taxon>Brachycera</taxon>
        <taxon>Muscomorpha</taxon>
        <taxon>Ephydroidea</taxon>
        <taxon>Drosophilidae</taxon>
        <taxon>Scaptodrosophila</taxon>
    </lineage>
</organism>
<gene>
    <name evidence="3" type="primary">LOC115630802</name>
</gene>
<dbReference type="OrthoDB" id="7844108at2759"/>
<evidence type="ECO:0000313" key="2">
    <source>
        <dbReference type="Proteomes" id="UP000504634"/>
    </source>
</evidence>
<feature type="chain" id="PRO_5026796885" evidence="1">
    <location>
        <begin position="22"/>
        <end position="247"/>
    </location>
</feature>
<reference evidence="3" key="1">
    <citation type="submission" date="2025-08" db="UniProtKB">
        <authorList>
            <consortium name="RefSeq"/>
        </authorList>
    </citation>
    <scope>IDENTIFICATION</scope>
    <source>
        <strain evidence="3">11010-0011.00</strain>
        <tissue evidence="3">Whole body</tissue>
    </source>
</reference>
<name>A0A6J2U720_DROLE</name>
<evidence type="ECO:0000256" key="1">
    <source>
        <dbReference type="SAM" id="SignalP"/>
    </source>
</evidence>
<keyword evidence="2" id="KW-1185">Reference proteome</keyword>
<dbReference type="GeneID" id="115630802"/>
<dbReference type="PROSITE" id="PS50096">
    <property type="entry name" value="IQ"/>
    <property type="match status" value="1"/>
</dbReference>
<protein>
    <submittedName>
        <fullName evidence="3">Uncharacterized protein LOC115630802</fullName>
    </submittedName>
</protein>
<feature type="signal peptide" evidence="1">
    <location>
        <begin position="1"/>
        <end position="21"/>
    </location>
</feature>
<dbReference type="Proteomes" id="UP000504634">
    <property type="component" value="Unplaced"/>
</dbReference>
<evidence type="ECO:0000313" key="3">
    <source>
        <dbReference type="RefSeq" id="XP_030383323.1"/>
    </source>
</evidence>
<dbReference type="RefSeq" id="XP_030383323.1">
    <property type="nucleotide sequence ID" value="XM_030527463.1"/>
</dbReference>
<keyword evidence="1" id="KW-0732">Signal</keyword>
<proteinExistence type="predicted"/>
<accession>A0A6J2U720</accession>